<organism evidence="1 2">
    <name type="scientific">Pseudomonas chaetocerotis</name>
    <dbReference type="NCBI Taxonomy" id="2758695"/>
    <lineage>
        <taxon>Bacteria</taxon>
        <taxon>Pseudomonadati</taxon>
        <taxon>Pseudomonadota</taxon>
        <taxon>Gammaproteobacteria</taxon>
        <taxon>Pseudomonadales</taxon>
        <taxon>Pseudomonadaceae</taxon>
        <taxon>Pseudomonas</taxon>
    </lineage>
</organism>
<dbReference type="RefSeq" id="WP_196474980.1">
    <property type="nucleotide sequence ID" value="NZ_JACFYX020000007.1"/>
</dbReference>
<proteinExistence type="predicted"/>
<evidence type="ECO:0000313" key="2">
    <source>
        <dbReference type="Proteomes" id="UP000596932"/>
    </source>
</evidence>
<dbReference type="AlphaFoldDB" id="A0A931D3Y2"/>
<sequence length="104" mass="11596">MKLTTSERQHGKPSVPVAVQRLRILQALMPPVRGLSMSSMAYNAFPDFKFRTPQGAALCISRTVRGMHDERLIRMADYGYSITDKGREYLAGEIKDSHAEGGKV</sequence>
<comment type="caution">
    <text evidence="1">The sequence shown here is derived from an EMBL/GenBank/DDBJ whole genome shotgun (WGS) entry which is preliminary data.</text>
</comment>
<evidence type="ECO:0000313" key="1">
    <source>
        <dbReference type="EMBL" id="MBG0835508.1"/>
    </source>
</evidence>
<accession>A0A931D3Y2</accession>
<name>A0A931D3Y2_9PSED</name>
<gene>
    <name evidence="1" type="ORF">H3221_10330</name>
</gene>
<dbReference type="EMBL" id="JACFYX010000008">
    <property type="protein sequence ID" value="MBG0835508.1"/>
    <property type="molecule type" value="Genomic_DNA"/>
</dbReference>
<keyword evidence="2" id="KW-1185">Reference proteome</keyword>
<protein>
    <submittedName>
        <fullName evidence="1">Uncharacterized protein</fullName>
    </submittedName>
</protein>
<dbReference type="Proteomes" id="UP000596932">
    <property type="component" value="Unassembled WGS sequence"/>
</dbReference>
<reference evidence="1" key="1">
    <citation type="submission" date="2020-07" db="EMBL/GenBank/DDBJ databases">
        <title>Pseudomonas chaetoceroseae sp. nov., a new member of the Pseudomonas oleovorans group isolated from a culture of Chaetoceros calcitrans.</title>
        <authorList>
            <person name="Girard L."/>
            <person name="Lood C."/>
            <person name="De Mot R."/>
            <person name="Baudart J."/>
        </authorList>
    </citation>
    <scope>NUCLEOTIDE SEQUENCE</scope>
    <source>
        <strain evidence="1">536</strain>
    </source>
</reference>